<evidence type="ECO:0000256" key="4">
    <source>
        <dbReference type="SAM" id="SignalP"/>
    </source>
</evidence>
<dbReference type="InterPro" id="IPR006558">
    <property type="entry name" value="LamG-like"/>
</dbReference>
<reference evidence="6 7" key="1">
    <citation type="submission" date="2016-10" db="EMBL/GenBank/DDBJ databases">
        <authorList>
            <person name="de Groot N.N."/>
        </authorList>
    </citation>
    <scope>NUCLEOTIDE SEQUENCE [LARGE SCALE GENOMIC DNA]</scope>
    <source>
        <strain evidence="6 7">CGMCC 4.2022</strain>
    </source>
</reference>
<keyword evidence="7" id="KW-1185">Reference proteome</keyword>
<dbReference type="STRING" id="310781.SAMN05216259_103191"/>
<dbReference type="Pfam" id="PF13385">
    <property type="entry name" value="Laminin_G_3"/>
    <property type="match status" value="1"/>
</dbReference>
<feature type="signal peptide" evidence="4">
    <location>
        <begin position="1"/>
        <end position="26"/>
    </location>
</feature>
<dbReference type="InterPro" id="IPR042837">
    <property type="entry name" value="PTX3"/>
</dbReference>
<keyword evidence="2" id="KW-1015">Disulfide bond</keyword>
<evidence type="ECO:0000256" key="3">
    <source>
        <dbReference type="SAM" id="MobiDB-lite"/>
    </source>
</evidence>
<keyword evidence="6" id="KW-0430">Lectin</keyword>
<name>A0A1G9ZJM5_9ACTN</name>
<feature type="chain" id="PRO_5039186597" evidence="4">
    <location>
        <begin position="27"/>
        <end position="741"/>
    </location>
</feature>
<feature type="domain" description="LamG-like jellyroll fold" evidence="5">
    <location>
        <begin position="570"/>
        <end position="733"/>
    </location>
</feature>
<feature type="region of interest" description="Disordered" evidence="3">
    <location>
        <begin position="290"/>
        <end position="331"/>
    </location>
</feature>
<dbReference type="OrthoDB" id="176279at2"/>
<accession>A0A1G9ZJM5</accession>
<dbReference type="SUPFAM" id="SSF49899">
    <property type="entry name" value="Concanavalin A-like lectins/glucanases"/>
    <property type="match status" value="2"/>
</dbReference>
<dbReference type="AlphaFoldDB" id="A0A1G9ZJM5"/>
<evidence type="ECO:0000256" key="1">
    <source>
        <dbReference type="ARBA" id="ARBA00022729"/>
    </source>
</evidence>
<evidence type="ECO:0000313" key="6">
    <source>
        <dbReference type="EMBL" id="SDN21530.1"/>
    </source>
</evidence>
<sequence>MPAKRYRKGLAALAAGVLLAVLPVTAASAQGTGNPDAAEPAVPTEQGLVVGIAPVCATDSTAPAVIRDATPDLTARVHVVSEGPRGAELRAHFDLQVRDPQGTWTEVQSVTNPATGYITDGTHTTETVPEALAEGTLYRLAASTWSYTSDGTRHLSSPSTASTTGWCYYRVDTIAPLPPKVTFGTPYTDCSANDCAAHGGPGVPGTVTFSPGDGDTDVVGYEYQLDSGPFVQVTGSPATVDITPQVYGSVLLHVRARDSVGYGGLTQSQFMVSPPATSVGLWHFADGQAGDTATPAADSATGAGDRHPAALSASGADRSAQGRRGDGDSALALDGSTGYAATSGQVVDPSASFAVSAWARPADLAQDRTLVSQSGSDGSGFALRYSAADRAWQFAYSWTQDGTRHTAFAEASAGPVGVWTQLAGSYDAAARTLTLFVNGLPQGSPVTLPAGAAAQAASGDLEFGRAAGDDGSYGGYWHGSLDEVQVWQRTLSASQELEDAQLIGADGQPGVAKVVDWNAAGASGTALADGSGYGHDLTLDGGARLDGTDLVLDGSDGAATTPGPVVDDTGSFTVTALVQPDMAALADKPDGWVGQVVGERSADGSAWGLWYQLAGHEDVPDPNGGDDLSYPLTNWVFGRVNADGTISGARSEVTVWTPDVQNTPVRVTGVFDAQAGTASVFFHGSPDSSVPFTAVRGSGDLAVGRGYVGGSWGSYLPGRVTSVSLWAGAMNASQVFELIGD</sequence>
<protein>
    <submittedName>
        <fullName evidence="6">Concanavalin A-like lectin/glucanases superfamily protein</fullName>
    </submittedName>
</protein>
<dbReference type="PANTHER" id="PTHR46943:SF1">
    <property type="entry name" value="PENTRAXIN-RELATED PROTEIN PTX3"/>
    <property type="match status" value="1"/>
</dbReference>
<organism evidence="6 7">
    <name type="scientific">Actinacidiphila guanduensis</name>
    <dbReference type="NCBI Taxonomy" id="310781"/>
    <lineage>
        <taxon>Bacteria</taxon>
        <taxon>Bacillati</taxon>
        <taxon>Actinomycetota</taxon>
        <taxon>Actinomycetes</taxon>
        <taxon>Kitasatosporales</taxon>
        <taxon>Streptomycetaceae</taxon>
        <taxon>Actinacidiphila</taxon>
    </lineage>
</organism>
<dbReference type="RefSeq" id="WP_093783457.1">
    <property type="nucleotide sequence ID" value="NZ_FNIE01000003.1"/>
</dbReference>
<evidence type="ECO:0000256" key="2">
    <source>
        <dbReference type="ARBA" id="ARBA00023157"/>
    </source>
</evidence>
<dbReference type="Gene3D" id="2.60.120.200">
    <property type="match status" value="2"/>
</dbReference>
<proteinExistence type="predicted"/>
<dbReference type="Proteomes" id="UP000199341">
    <property type="component" value="Unassembled WGS sequence"/>
</dbReference>
<feature type="domain" description="LamG-like jellyroll fold" evidence="5">
    <location>
        <begin position="351"/>
        <end position="494"/>
    </location>
</feature>
<dbReference type="SMART" id="SM00560">
    <property type="entry name" value="LamGL"/>
    <property type="match status" value="2"/>
</dbReference>
<dbReference type="GO" id="GO:0006955">
    <property type="term" value="P:immune response"/>
    <property type="evidence" value="ECO:0007669"/>
    <property type="project" value="InterPro"/>
</dbReference>
<dbReference type="PANTHER" id="PTHR46943">
    <property type="entry name" value="PENTRAXIN-RELATED PROTEIN PTX3"/>
    <property type="match status" value="1"/>
</dbReference>
<gene>
    <name evidence="6" type="ORF">SAMN05216259_103191</name>
</gene>
<keyword evidence="1 4" id="KW-0732">Signal</keyword>
<evidence type="ECO:0000313" key="7">
    <source>
        <dbReference type="Proteomes" id="UP000199341"/>
    </source>
</evidence>
<dbReference type="EMBL" id="FNIE01000003">
    <property type="protein sequence ID" value="SDN21530.1"/>
    <property type="molecule type" value="Genomic_DNA"/>
</dbReference>
<dbReference type="InterPro" id="IPR013320">
    <property type="entry name" value="ConA-like_dom_sf"/>
</dbReference>
<evidence type="ECO:0000259" key="5">
    <source>
        <dbReference type="SMART" id="SM00560"/>
    </source>
</evidence>
<dbReference type="GO" id="GO:0030246">
    <property type="term" value="F:carbohydrate binding"/>
    <property type="evidence" value="ECO:0007669"/>
    <property type="project" value="UniProtKB-KW"/>
</dbReference>